<name>A0A286GK09_9PROT</name>
<dbReference type="Proteomes" id="UP000219621">
    <property type="component" value="Unassembled WGS sequence"/>
</dbReference>
<keyword evidence="12" id="KW-1185">Reference proteome</keyword>
<dbReference type="PANTHER" id="PTHR43470">
    <property type="entry name" value="PHOSPHATE TRANSPORT SYSTEM PERMEASE PROTEIN PSTA-RELATED"/>
    <property type="match status" value="1"/>
</dbReference>
<dbReference type="Pfam" id="PF11812">
    <property type="entry name" value="DUF3333"/>
    <property type="match status" value="1"/>
</dbReference>
<proteinExistence type="inferred from homology"/>
<feature type="transmembrane region" description="Helical" evidence="9">
    <location>
        <begin position="226"/>
        <end position="255"/>
    </location>
</feature>
<dbReference type="InterPro" id="IPR024573">
    <property type="entry name" value="DUF3333"/>
</dbReference>
<feature type="transmembrane region" description="Helical" evidence="9">
    <location>
        <begin position="351"/>
        <end position="372"/>
    </location>
</feature>
<dbReference type="PROSITE" id="PS50928">
    <property type="entry name" value="ABC_TM1"/>
    <property type="match status" value="1"/>
</dbReference>
<gene>
    <name evidence="11" type="ORF">SAMN05421508_10514</name>
</gene>
<dbReference type="RefSeq" id="WP_097279406.1">
    <property type="nucleotide sequence ID" value="NZ_OCNJ01000005.1"/>
</dbReference>
<dbReference type="GO" id="GO:0035435">
    <property type="term" value="P:phosphate ion transmembrane transport"/>
    <property type="evidence" value="ECO:0007669"/>
    <property type="project" value="InterPro"/>
</dbReference>
<dbReference type="Pfam" id="PF00528">
    <property type="entry name" value="BPD_transp_1"/>
    <property type="match status" value="1"/>
</dbReference>
<evidence type="ECO:0000256" key="8">
    <source>
        <dbReference type="ARBA" id="ARBA00023136"/>
    </source>
</evidence>
<evidence type="ECO:0000256" key="2">
    <source>
        <dbReference type="ARBA" id="ARBA00007069"/>
    </source>
</evidence>
<organism evidence="11 12">
    <name type="scientific">Caenispirillum bisanense</name>
    <dbReference type="NCBI Taxonomy" id="414052"/>
    <lineage>
        <taxon>Bacteria</taxon>
        <taxon>Pseudomonadati</taxon>
        <taxon>Pseudomonadota</taxon>
        <taxon>Alphaproteobacteria</taxon>
        <taxon>Rhodospirillales</taxon>
        <taxon>Novispirillaceae</taxon>
        <taxon>Caenispirillum</taxon>
    </lineage>
</organism>
<dbReference type="AlphaFoldDB" id="A0A286GK09"/>
<dbReference type="GO" id="GO:0005315">
    <property type="term" value="F:phosphate transmembrane transporter activity"/>
    <property type="evidence" value="ECO:0007669"/>
    <property type="project" value="InterPro"/>
</dbReference>
<keyword evidence="6 9" id="KW-0812">Transmembrane</keyword>
<evidence type="ECO:0000256" key="7">
    <source>
        <dbReference type="ARBA" id="ARBA00022989"/>
    </source>
</evidence>
<feature type="domain" description="ABC transmembrane type-1" evidence="10">
    <location>
        <begin position="230"/>
        <end position="437"/>
    </location>
</feature>
<evidence type="ECO:0000313" key="12">
    <source>
        <dbReference type="Proteomes" id="UP000219621"/>
    </source>
</evidence>
<feature type="transmembrane region" description="Helical" evidence="9">
    <location>
        <begin position="303"/>
        <end position="325"/>
    </location>
</feature>
<dbReference type="InterPro" id="IPR000515">
    <property type="entry name" value="MetI-like"/>
</dbReference>
<comment type="similarity">
    <text evidence="2 9">Belongs to the binding-protein-dependent transport system permease family. CysTW subfamily.</text>
</comment>
<evidence type="ECO:0000256" key="4">
    <source>
        <dbReference type="ARBA" id="ARBA00022448"/>
    </source>
</evidence>
<evidence type="ECO:0000256" key="6">
    <source>
        <dbReference type="ARBA" id="ARBA00022692"/>
    </source>
</evidence>
<evidence type="ECO:0000256" key="9">
    <source>
        <dbReference type="RuleBase" id="RU363043"/>
    </source>
</evidence>
<keyword evidence="7 9" id="KW-1133">Transmembrane helix</keyword>
<dbReference type="NCBIfam" id="TIGR00974">
    <property type="entry name" value="3a0107s02c"/>
    <property type="match status" value="1"/>
</dbReference>
<dbReference type="Gene3D" id="1.10.3720.10">
    <property type="entry name" value="MetI-like"/>
    <property type="match status" value="1"/>
</dbReference>
<evidence type="ECO:0000256" key="5">
    <source>
        <dbReference type="ARBA" id="ARBA00022475"/>
    </source>
</evidence>
<comment type="subcellular location">
    <subcellularLocation>
        <location evidence="9">Cell inner membrane</location>
        <topology evidence="9">Multi-pass membrane protein</topology>
    </subcellularLocation>
    <subcellularLocation>
        <location evidence="1">Cell membrane</location>
        <topology evidence="1">Multi-pass membrane protein</topology>
    </subcellularLocation>
</comment>
<dbReference type="PANTHER" id="PTHR43470:SF5">
    <property type="entry name" value="PHOSPHATE TRANSPORT SYSTEM PERMEASE PROTEIN PSTA"/>
    <property type="match status" value="1"/>
</dbReference>
<keyword evidence="5 9" id="KW-1003">Cell membrane</keyword>
<protein>
    <recommendedName>
        <fullName evidence="3 9">Phosphate transport system permease protein PstA</fullName>
    </recommendedName>
</protein>
<keyword evidence="8 9" id="KW-0472">Membrane</keyword>
<dbReference type="InterPro" id="IPR035906">
    <property type="entry name" value="MetI-like_sf"/>
</dbReference>
<reference evidence="11 12" key="1">
    <citation type="submission" date="2017-09" db="EMBL/GenBank/DDBJ databases">
        <authorList>
            <person name="Ehlers B."/>
            <person name="Leendertz F.H."/>
        </authorList>
    </citation>
    <scope>NUCLEOTIDE SEQUENCE [LARGE SCALE GENOMIC DNA]</scope>
    <source>
        <strain evidence="11 12">USBA 140</strain>
    </source>
</reference>
<evidence type="ECO:0000259" key="10">
    <source>
        <dbReference type="PROSITE" id="PS50928"/>
    </source>
</evidence>
<evidence type="ECO:0000256" key="1">
    <source>
        <dbReference type="ARBA" id="ARBA00004651"/>
    </source>
</evidence>
<evidence type="ECO:0000313" key="11">
    <source>
        <dbReference type="EMBL" id="SOD95822.1"/>
    </source>
</evidence>
<dbReference type="InterPro" id="IPR005672">
    <property type="entry name" value="Phosphate_PstA"/>
</dbReference>
<dbReference type="GO" id="GO:0005886">
    <property type="term" value="C:plasma membrane"/>
    <property type="evidence" value="ECO:0007669"/>
    <property type="project" value="UniProtKB-SubCell"/>
</dbReference>
<feature type="transmembrane region" description="Helical" evidence="9">
    <location>
        <begin position="46"/>
        <end position="68"/>
    </location>
</feature>
<keyword evidence="4" id="KW-0813">Transport</keyword>
<dbReference type="SUPFAM" id="SSF161098">
    <property type="entry name" value="MetI-like"/>
    <property type="match status" value="1"/>
</dbReference>
<dbReference type="CDD" id="cd06261">
    <property type="entry name" value="TM_PBP2"/>
    <property type="match status" value="1"/>
</dbReference>
<feature type="transmembrane region" description="Helical" evidence="9">
    <location>
        <begin position="275"/>
        <end position="297"/>
    </location>
</feature>
<evidence type="ECO:0000256" key="3">
    <source>
        <dbReference type="ARBA" id="ARBA00016864"/>
    </source>
</evidence>
<dbReference type="OrthoDB" id="9807065at2"/>
<sequence length="448" mass="48333">MAPNTPNAYDPAAAVAAEGRTVNRNIAEIVNSGLAARYRAERRFKVYGVVAIGVALAMLATLFVTIFAQGWTAFTTTVIELPVTVEREMVANAQGEVTTDSLAYANFAVPMRKALEAQFPDVTGRSDKRDLYAILSDGATYRLQNMIRENPELVGREILLEAPVAADFDLLAKGQVDTSVPETERRLNDNQVAWFQTLQERDLVDSQFNTILFTNGDSRQPELAGIWGAVVGSFYTLLVTLALSFPIGVAAAVYLEEFAPKNKWTDLIEVNINNLAAVPSIVFGLLGLAVFLQVFGLPRSAPLVGGLVLTLMTLPTIIIASRAALKSVPPSIREAALGVGASKLQMITHHVLPLAMPGMLTGTIIGMAQALGETAPLLMIGMVAFVVDIPGGPMDPATVLPVQIFLWADSPERAFVARTSAAIMVLLAFLVVMNALAVILRKKFERRW</sequence>
<dbReference type="EMBL" id="OCNJ01000005">
    <property type="protein sequence ID" value="SOD95822.1"/>
    <property type="molecule type" value="Genomic_DNA"/>
</dbReference>
<accession>A0A286GK09</accession>
<feature type="transmembrane region" description="Helical" evidence="9">
    <location>
        <begin position="415"/>
        <end position="440"/>
    </location>
</feature>